<dbReference type="GO" id="GO:0016491">
    <property type="term" value="F:oxidoreductase activity"/>
    <property type="evidence" value="ECO:0007669"/>
    <property type="project" value="InterPro"/>
</dbReference>
<dbReference type="Proteomes" id="UP000245934">
    <property type="component" value="Unassembled WGS sequence"/>
</dbReference>
<dbReference type="GeneID" id="97610758"/>
<accession>A0A2V2NG17</accession>
<dbReference type="PANTHER" id="PTHR43745">
    <property type="entry name" value="NITROREDUCTASE MJ1384-RELATED"/>
    <property type="match status" value="1"/>
</dbReference>
<dbReference type="InterPro" id="IPR020051">
    <property type="entry name" value="SagB-type_dehydrogenase"/>
</dbReference>
<dbReference type="InterPro" id="IPR052544">
    <property type="entry name" value="Bacteriocin_Proc_Enz"/>
</dbReference>
<dbReference type="RefSeq" id="WP_109940179.1">
    <property type="nucleotide sequence ID" value="NZ_CP176366.1"/>
</dbReference>
<dbReference type="InterPro" id="IPR000415">
    <property type="entry name" value="Nitroreductase-like"/>
</dbReference>
<dbReference type="Gene3D" id="3.40.109.10">
    <property type="entry name" value="NADH Oxidase"/>
    <property type="match status" value="1"/>
</dbReference>
<proteinExistence type="predicted"/>
<name>A0A2V2NG17_9EURY</name>
<feature type="domain" description="Nitroreductase" evidence="1">
    <location>
        <begin position="64"/>
        <end position="244"/>
    </location>
</feature>
<reference evidence="2 3" key="1">
    <citation type="submission" date="2018-05" db="EMBL/GenBank/DDBJ databases">
        <title>Draft genome of Methanospirillum stamsii Pt1.</title>
        <authorList>
            <person name="Dueholm M.S."/>
            <person name="Nielsen P.H."/>
            <person name="Bakmann L.F."/>
            <person name="Otzen D.E."/>
        </authorList>
    </citation>
    <scope>NUCLEOTIDE SEQUENCE [LARGE SCALE GENOMIC DNA]</scope>
    <source>
        <strain evidence="2 3">Pt1</strain>
    </source>
</reference>
<dbReference type="CDD" id="cd02142">
    <property type="entry name" value="McbC_SagB-like_oxidoreductase"/>
    <property type="match status" value="1"/>
</dbReference>
<sequence>MQSDSARTGYRFLKETILQETSSLQSQEPTTKVCGVCEPFQKIITLPSPADIPKDPVLLWDTLDERQSIRDYSDEELQKWELSLLVHYTQGVREKKNASHLRTVPSAGALHPFETRIVINRVSGFDPGIYRYLPLDHALVKEVCHSGDHESVAKTCKRPGLVSESAVTFIWTAVPERMIWKFGSRGWRYLFIEAGHICQNLYIVAAGLNLGTCAIGSYNENDLNCILGIDGESEFCIYLASVGKKKA</sequence>
<dbReference type="AlphaFoldDB" id="A0A2V2NG17"/>
<keyword evidence="3" id="KW-1185">Reference proteome</keyword>
<dbReference type="Pfam" id="PF00881">
    <property type="entry name" value="Nitroreductase"/>
    <property type="match status" value="1"/>
</dbReference>
<dbReference type="SUPFAM" id="SSF55469">
    <property type="entry name" value="FMN-dependent nitroreductase-like"/>
    <property type="match status" value="1"/>
</dbReference>
<evidence type="ECO:0000259" key="1">
    <source>
        <dbReference type="Pfam" id="PF00881"/>
    </source>
</evidence>
<dbReference type="OrthoDB" id="10206at2157"/>
<organism evidence="2 3">
    <name type="scientific">Methanospirillum stamsii</name>
    <dbReference type="NCBI Taxonomy" id="1277351"/>
    <lineage>
        <taxon>Archaea</taxon>
        <taxon>Methanobacteriati</taxon>
        <taxon>Methanobacteriota</taxon>
        <taxon>Stenosarchaea group</taxon>
        <taxon>Methanomicrobia</taxon>
        <taxon>Methanomicrobiales</taxon>
        <taxon>Methanospirillaceae</taxon>
        <taxon>Methanospirillum</taxon>
    </lineage>
</organism>
<dbReference type="EMBL" id="QGMZ01000011">
    <property type="protein sequence ID" value="PWR75318.1"/>
    <property type="molecule type" value="Genomic_DNA"/>
</dbReference>
<dbReference type="InterPro" id="IPR029479">
    <property type="entry name" value="Nitroreductase"/>
</dbReference>
<comment type="caution">
    <text evidence="2">The sequence shown here is derived from an EMBL/GenBank/DDBJ whole genome shotgun (WGS) entry which is preliminary data.</text>
</comment>
<evidence type="ECO:0000313" key="3">
    <source>
        <dbReference type="Proteomes" id="UP000245934"/>
    </source>
</evidence>
<dbReference type="NCBIfam" id="TIGR03605">
    <property type="entry name" value="antibiot_sagB"/>
    <property type="match status" value="1"/>
</dbReference>
<evidence type="ECO:0000313" key="2">
    <source>
        <dbReference type="EMBL" id="PWR75318.1"/>
    </source>
</evidence>
<dbReference type="PANTHER" id="PTHR43745:SF2">
    <property type="entry name" value="NITROREDUCTASE MJ1384-RELATED"/>
    <property type="match status" value="1"/>
</dbReference>
<gene>
    <name evidence="2" type="ORF">DLD82_05915</name>
</gene>
<protein>
    <submittedName>
        <fullName evidence="2">Nitroreductase</fullName>
    </submittedName>
</protein>